<sequence>MSQAHTITQHLAYLGVSGPKDPALHVMHYDEMRIPQQQSPPVSIDFYALSLKAYPNGPRAADGSLEYAVYLDTPLKPLAWNTCDAPPLSGYGLAVSAELLAPYVQQYSFAGYGSHEVLHLTPEEKAVLQDLFEKAYAEYRKPQVAKAVLVSYAALILSYIQLYYERQFQSRAALYHRVVADFYAQLEQYFQPEKEVRELPTVAYFAERANLSTNYFGDVIKSFTGQFFGRPAASCQYVS</sequence>
<gene>
    <name evidence="1" type="ORF">J4E00_24225</name>
</gene>
<protein>
    <recommendedName>
        <fullName evidence="3">AraC family transcriptional regulator</fullName>
    </recommendedName>
</protein>
<evidence type="ECO:0008006" key="3">
    <source>
        <dbReference type="Google" id="ProtNLM"/>
    </source>
</evidence>
<evidence type="ECO:0000313" key="1">
    <source>
        <dbReference type="EMBL" id="MBO2012195.1"/>
    </source>
</evidence>
<name>A0ABS3QLN3_9BACT</name>
<reference evidence="1 2" key="1">
    <citation type="submission" date="2021-03" db="EMBL/GenBank/DDBJ databases">
        <authorList>
            <person name="Kim M.K."/>
        </authorList>
    </citation>
    <scope>NUCLEOTIDE SEQUENCE [LARGE SCALE GENOMIC DNA]</scope>
    <source>
        <strain evidence="1 2">BT442</strain>
    </source>
</reference>
<organism evidence="1 2">
    <name type="scientific">Hymenobacter negativus</name>
    <dbReference type="NCBI Taxonomy" id="2795026"/>
    <lineage>
        <taxon>Bacteria</taxon>
        <taxon>Pseudomonadati</taxon>
        <taxon>Bacteroidota</taxon>
        <taxon>Cytophagia</taxon>
        <taxon>Cytophagales</taxon>
        <taxon>Hymenobacteraceae</taxon>
        <taxon>Hymenobacter</taxon>
    </lineage>
</organism>
<keyword evidence="2" id="KW-1185">Reference proteome</keyword>
<dbReference type="Proteomes" id="UP000664369">
    <property type="component" value="Unassembled WGS sequence"/>
</dbReference>
<proteinExistence type="predicted"/>
<dbReference type="EMBL" id="JAGETZ010000015">
    <property type="protein sequence ID" value="MBO2012195.1"/>
    <property type="molecule type" value="Genomic_DNA"/>
</dbReference>
<evidence type="ECO:0000313" key="2">
    <source>
        <dbReference type="Proteomes" id="UP000664369"/>
    </source>
</evidence>
<comment type="caution">
    <text evidence="1">The sequence shown here is derived from an EMBL/GenBank/DDBJ whole genome shotgun (WGS) entry which is preliminary data.</text>
</comment>
<dbReference type="RefSeq" id="WP_208177962.1">
    <property type="nucleotide sequence ID" value="NZ_JAGETZ010000015.1"/>
</dbReference>
<accession>A0ABS3QLN3</accession>